<organism evidence="1 2">
    <name type="scientific">Arctium lappa</name>
    <name type="common">Greater burdock</name>
    <name type="synonym">Lappa major</name>
    <dbReference type="NCBI Taxonomy" id="4217"/>
    <lineage>
        <taxon>Eukaryota</taxon>
        <taxon>Viridiplantae</taxon>
        <taxon>Streptophyta</taxon>
        <taxon>Embryophyta</taxon>
        <taxon>Tracheophyta</taxon>
        <taxon>Spermatophyta</taxon>
        <taxon>Magnoliopsida</taxon>
        <taxon>eudicotyledons</taxon>
        <taxon>Gunneridae</taxon>
        <taxon>Pentapetalae</taxon>
        <taxon>asterids</taxon>
        <taxon>campanulids</taxon>
        <taxon>Asterales</taxon>
        <taxon>Asteraceae</taxon>
        <taxon>Carduoideae</taxon>
        <taxon>Cardueae</taxon>
        <taxon>Arctiinae</taxon>
        <taxon>Arctium</taxon>
    </lineage>
</organism>
<accession>A0ACB9FL67</accession>
<reference evidence="2" key="1">
    <citation type="journal article" date="2022" name="Mol. Ecol. Resour.">
        <title>The genomes of chicory, endive, great burdock and yacon provide insights into Asteraceae palaeo-polyploidization history and plant inulin production.</title>
        <authorList>
            <person name="Fan W."/>
            <person name="Wang S."/>
            <person name="Wang H."/>
            <person name="Wang A."/>
            <person name="Jiang F."/>
            <person name="Liu H."/>
            <person name="Zhao H."/>
            <person name="Xu D."/>
            <person name="Zhang Y."/>
        </authorList>
    </citation>
    <scope>NUCLEOTIDE SEQUENCE [LARGE SCALE GENOMIC DNA]</scope>
    <source>
        <strain evidence="2">cv. Niubang</strain>
    </source>
</reference>
<reference evidence="1 2" key="2">
    <citation type="journal article" date="2022" name="Mol. Ecol. Resour.">
        <title>The genomes of chicory, endive, great burdock and yacon provide insights into Asteraceae paleo-polyploidization history and plant inulin production.</title>
        <authorList>
            <person name="Fan W."/>
            <person name="Wang S."/>
            <person name="Wang H."/>
            <person name="Wang A."/>
            <person name="Jiang F."/>
            <person name="Liu H."/>
            <person name="Zhao H."/>
            <person name="Xu D."/>
            <person name="Zhang Y."/>
        </authorList>
    </citation>
    <scope>NUCLEOTIDE SEQUENCE [LARGE SCALE GENOMIC DNA]</scope>
    <source>
        <strain evidence="2">cv. Niubang</strain>
    </source>
</reference>
<dbReference type="EMBL" id="CM042047">
    <property type="protein sequence ID" value="KAI3771550.1"/>
    <property type="molecule type" value="Genomic_DNA"/>
</dbReference>
<evidence type="ECO:0000313" key="1">
    <source>
        <dbReference type="EMBL" id="KAI3771550.1"/>
    </source>
</evidence>
<name>A0ACB9FL67_ARCLA</name>
<sequence length="210" mass="23657">MKEARIAALSIVCKKKVMWELDQGEETRADDEILSCKNKIKHIRLFNNLLNTMEYKTLQVMKATDEVRKKKKTNRSSRRSLIVNKLSSEHICTDLPFCIGKPCKKQVKFKPIWKGVESEQTSRKKPMEFSLVAAIAGNQGRRATVVVGVQDHQGKKKGHCRRGEHRCSGPDSTYSADASLCSCVGAITPFPIDHGTNQIDTEILSHEMDD</sequence>
<comment type="caution">
    <text evidence="1">The sequence shown here is derived from an EMBL/GenBank/DDBJ whole genome shotgun (WGS) entry which is preliminary data.</text>
</comment>
<dbReference type="Proteomes" id="UP001055879">
    <property type="component" value="Linkage Group LG01"/>
</dbReference>
<evidence type="ECO:0000313" key="2">
    <source>
        <dbReference type="Proteomes" id="UP001055879"/>
    </source>
</evidence>
<gene>
    <name evidence="1" type="ORF">L6452_02715</name>
</gene>
<keyword evidence="2" id="KW-1185">Reference proteome</keyword>
<proteinExistence type="predicted"/>
<protein>
    <submittedName>
        <fullName evidence="1">Uncharacterized protein</fullName>
    </submittedName>
</protein>